<sequence length="212" mass="23682">MKMVGREEVKVQPTASEKYAPIVQALRSEGSAFQTYKRKPDRNFRVVLRHVHPSTDPEEIVAELKRYGHSVVRMANLGRQEGSGPSPIFLLELEPRANNSEVFRVNRLLNRTVRFEPPHKRWDLRQCGLCQNFGHPREFCDRSPKPSGAACPRKEGTGGNQPVPGPSTRPDNSQTGNPGTCDLTKLEEGMRGILARLDSLLGLFSVLVGRTN</sequence>
<evidence type="ECO:0000256" key="1">
    <source>
        <dbReference type="SAM" id="MobiDB-lite"/>
    </source>
</evidence>
<dbReference type="InterPro" id="IPR006579">
    <property type="entry name" value="Pre_C2HC_dom"/>
</dbReference>
<gene>
    <name evidence="3" type="ORF">PYX00_004587</name>
</gene>
<name>A0AAW2I6A8_9NEOP</name>
<accession>A0AAW2I6A8</accession>
<evidence type="ECO:0000313" key="3">
    <source>
        <dbReference type="EMBL" id="KAL0277233.1"/>
    </source>
</evidence>
<evidence type="ECO:0000259" key="2">
    <source>
        <dbReference type="SMART" id="SM00596"/>
    </source>
</evidence>
<reference evidence="3" key="1">
    <citation type="journal article" date="2024" name="Gigascience">
        <title>Chromosome-level genome of the poultry shaft louse Menopon gallinae provides insight into the host-switching and adaptive evolution of parasitic lice.</title>
        <authorList>
            <person name="Xu Y."/>
            <person name="Ma L."/>
            <person name="Liu S."/>
            <person name="Liang Y."/>
            <person name="Liu Q."/>
            <person name="He Z."/>
            <person name="Tian L."/>
            <person name="Duan Y."/>
            <person name="Cai W."/>
            <person name="Li H."/>
            <person name="Song F."/>
        </authorList>
    </citation>
    <scope>NUCLEOTIDE SEQUENCE</scope>
    <source>
        <strain evidence="3">Cailab_2023a</strain>
    </source>
</reference>
<feature type="region of interest" description="Disordered" evidence="1">
    <location>
        <begin position="141"/>
        <end position="180"/>
    </location>
</feature>
<dbReference type="SMART" id="SM00596">
    <property type="entry name" value="PRE_C2HC"/>
    <property type="match status" value="1"/>
</dbReference>
<protein>
    <recommendedName>
        <fullName evidence="2">Pre-C2HC domain-containing protein</fullName>
    </recommendedName>
</protein>
<organism evidence="3">
    <name type="scientific">Menopon gallinae</name>
    <name type="common">poultry shaft louse</name>
    <dbReference type="NCBI Taxonomy" id="328185"/>
    <lineage>
        <taxon>Eukaryota</taxon>
        <taxon>Metazoa</taxon>
        <taxon>Ecdysozoa</taxon>
        <taxon>Arthropoda</taxon>
        <taxon>Hexapoda</taxon>
        <taxon>Insecta</taxon>
        <taxon>Pterygota</taxon>
        <taxon>Neoptera</taxon>
        <taxon>Paraneoptera</taxon>
        <taxon>Psocodea</taxon>
        <taxon>Troctomorpha</taxon>
        <taxon>Phthiraptera</taxon>
        <taxon>Amblycera</taxon>
        <taxon>Menoponidae</taxon>
        <taxon>Menopon</taxon>
    </lineage>
</organism>
<feature type="compositionally biased region" description="Polar residues" evidence="1">
    <location>
        <begin position="169"/>
        <end position="178"/>
    </location>
</feature>
<dbReference type="AlphaFoldDB" id="A0AAW2I6A8"/>
<dbReference type="EMBL" id="JARGDH010000002">
    <property type="protein sequence ID" value="KAL0277233.1"/>
    <property type="molecule type" value="Genomic_DNA"/>
</dbReference>
<dbReference type="Pfam" id="PF07530">
    <property type="entry name" value="PRE_C2HC"/>
    <property type="match status" value="1"/>
</dbReference>
<proteinExistence type="predicted"/>
<comment type="caution">
    <text evidence="3">The sequence shown here is derived from an EMBL/GenBank/DDBJ whole genome shotgun (WGS) entry which is preliminary data.</text>
</comment>
<feature type="domain" description="Pre-C2HC" evidence="2">
    <location>
        <begin position="57"/>
        <end position="125"/>
    </location>
</feature>